<keyword evidence="2" id="KW-1185">Reference proteome</keyword>
<evidence type="ECO:0000313" key="1">
    <source>
        <dbReference type="EMBL" id="SDZ54035.1"/>
    </source>
</evidence>
<dbReference type="EMBL" id="FNQC01000022">
    <property type="protein sequence ID" value="SDZ54035.1"/>
    <property type="molecule type" value="Genomic_DNA"/>
</dbReference>
<gene>
    <name evidence="1" type="ORF">SAMN05444412_1224</name>
</gene>
<comment type="caution">
    <text evidence="1">The sequence shown here is derived from an EMBL/GenBank/DDBJ whole genome shotgun (WGS) entry which is preliminary data.</text>
</comment>
<proteinExistence type="predicted"/>
<protein>
    <submittedName>
        <fullName evidence="1">Uncharacterized protein</fullName>
    </submittedName>
</protein>
<dbReference type="RefSeq" id="WP_019600304.1">
    <property type="nucleotide sequence ID" value="NZ_FNQC01000022.1"/>
</dbReference>
<organism evidence="1 2">
    <name type="scientific">Rhodonellum ikkaensis</name>
    <dbReference type="NCBI Taxonomy" id="336829"/>
    <lineage>
        <taxon>Bacteria</taxon>
        <taxon>Pseudomonadati</taxon>
        <taxon>Bacteroidota</taxon>
        <taxon>Cytophagia</taxon>
        <taxon>Cytophagales</taxon>
        <taxon>Cytophagaceae</taxon>
        <taxon>Rhodonellum</taxon>
    </lineage>
</organism>
<accession>A0A1H3TWG4</accession>
<sequence length="161" mass="19198">MKIASLADIKKELNFLSEKELIALITDLSKFNMDNKKYLFFKLYERDNPRLFIEMVQEELKSEFQNANISHYHLAKKSAQGIRRKLNKFLKISKDKAAQIELIIDFCKMLQEYGYLRFRHPVIDNLYKVQVGKVEKLISGLHEDLQYDFQDNLDDLKDYVR</sequence>
<name>A0A1H3TWG4_9BACT</name>
<dbReference type="Proteomes" id="UP000199663">
    <property type="component" value="Unassembled WGS sequence"/>
</dbReference>
<reference evidence="1 2" key="1">
    <citation type="submission" date="2016-10" db="EMBL/GenBank/DDBJ databases">
        <authorList>
            <person name="Varghese N."/>
            <person name="Submissions S."/>
        </authorList>
    </citation>
    <scope>NUCLEOTIDE SEQUENCE [LARGE SCALE GENOMIC DNA]</scope>
    <source>
        <strain evidence="1 2">DSM 17997</strain>
    </source>
</reference>
<evidence type="ECO:0000313" key="2">
    <source>
        <dbReference type="Proteomes" id="UP000199663"/>
    </source>
</evidence>